<dbReference type="Proteomes" id="UP000198553">
    <property type="component" value="Unassembled WGS sequence"/>
</dbReference>
<name>A0A1H8JZ14_9BACI</name>
<evidence type="ECO:0000313" key="1">
    <source>
        <dbReference type="EMBL" id="SEN85989.1"/>
    </source>
</evidence>
<protein>
    <submittedName>
        <fullName evidence="1">Uncharacterized protein</fullName>
    </submittedName>
</protein>
<dbReference type="EMBL" id="FOBW01000023">
    <property type="protein sequence ID" value="SEN85989.1"/>
    <property type="molecule type" value="Genomic_DNA"/>
</dbReference>
<sequence length="187" mass="21471">MIVYHGSIRKFDRFTNESVVQHLRNDINTLGLWFTSNLEAAKPFAIGTESVIEKSATEFWEDGEPKVVQVERPVRGFIYKVYVDEPNLKEYQSNTGDSFDLFMRERDKYCDYLGSHKKNLTWKDGAILLNEAEANSAFRKHLINQGYSGFILRETQQFNNITDLVCLFSTGSLQIAEIMPLDGFPPS</sequence>
<keyword evidence="2" id="KW-1185">Reference proteome</keyword>
<organism evidence="1 2">
    <name type="scientific">Mesobacillus persicus</name>
    <dbReference type="NCBI Taxonomy" id="930146"/>
    <lineage>
        <taxon>Bacteria</taxon>
        <taxon>Bacillati</taxon>
        <taxon>Bacillota</taxon>
        <taxon>Bacilli</taxon>
        <taxon>Bacillales</taxon>
        <taxon>Bacillaceae</taxon>
        <taxon>Mesobacillus</taxon>
    </lineage>
</organism>
<proteinExistence type="predicted"/>
<evidence type="ECO:0000313" key="2">
    <source>
        <dbReference type="Proteomes" id="UP000198553"/>
    </source>
</evidence>
<gene>
    <name evidence="1" type="ORF">SAMN05192533_12344</name>
</gene>
<dbReference type="AlphaFoldDB" id="A0A1H8JZ14"/>
<reference evidence="2" key="1">
    <citation type="submission" date="2016-10" db="EMBL/GenBank/DDBJ databases">
        <authorList>
            <person name="Varghese N."/>
            <person name="Submissions S."/>
        </authorList>
    </citation>
    <scope>NUCLEOTIDE SEQUENCE [LARGE SCALE GENOMIC DNA]</scope>
    <source>
        <strain evidence="2">B48,IBRC-M 10115,DSM 25386,CECT 8001</strain>
    </source>
</reference>
<dbReference type="RefSeq" id="WP_090750145.1">
    <property type="nucleotide sequence ID" value="NZ_FOBW01000023.1"/>
</dbReference>
<accession>A0A1H8JZ14</accession>
<dbReference type="OrthoDB" id="2843984at2"/>